<dbReference type="AlphaFoldDB" id="A0A6N7W769"/>
<comment type="caution">
    <text evidence="7">The sequence shown here is derived from an EMBL/GenBank/DDBJ whole genome shotgun (WGS) entry which is preliminary data.</text>
</comment>
<evidence type="ECO:0000256" key="3">
    <source>
        <dbReference type="ARBA" id="ARBA00022829"/>
    </source>
</evidence>
<evidence type="ECO:0000256" key="5">
    <source>
        <dbReference type="SAM" id="MobiDB-lite"/>
    </source>
</evidence>
<dbReference type="EMBL" id="VUMI01000055">
    <property type="protein sequence ID" value="MSS91069.1"/>
    <property type="molecule type" value="Genomic_DNA"/>
</dbReference>
<dbReference type="PANTHER" id="PTHR33375">
    <property type="entry name" value="CHROMOSOME-PARTITIONING PROTEIN PARB-RELATED"/>
    <property type="match status" value="1"/>
</dbReference>
<evidence type="ECO:0000313" key="8">
    <source>
        <dbReference type="Proteomes" id="UP000436047"/>
    </source>
</evidence>
<dbReference type="SUPFAM" id="SSF110849">
    <property type="entry name" value="ParB/Sulfiredoxin"/>
    <property type="match status" value="1"/>
</dbReference>
<dbReference type="Pfam" id="PF23552">
    <property type="entry name" value="ParB_C"/>
    <property type="match status" value="1"/>
</dbReference>
<dbReference type="Gene3D" id="3.90.1530.30">
    <property type="match status" value="1"/>
</dbReference>
<sequence length="296" mass="34020">MIMAARGLGKGLDSLIPNTIGEAKEKKESKEKVENKNPETMVKLSMVEPNGEQPRKNFDEDSLLELAESIKQFGLLQPIIVQDRKNHYEIIAGERRWRAAKMAGLKEIPVIIKNLTNQEIVEISLIENIQREDLNPIEEAQAYKRLLEEFNLKQDEVAERVSKSRTAVTNSMRLLKLCDEVQQMVVNEMISTGHARALLSIEDPEEQYMIAQKVFDEKMSVREVEKLVKDLHKPEKAPKKENKSLEVIYQNIENRLKESLGTKVSISPKNNGAGKIEIEFYNHDDLDRLMEQLMRV</sequence>
<dbReference type="Gene3D" id="1.10.10.2830">
    <property type="match status" value="1"/>
</dbReference>
<dbReference type="GeneID" id="86055956"/>
<dbReference type="InterPro" id="IPR036086">
    <property type="entry name" value="ParB/Sulfiredoxin_sf"/>
</dbReference>
<proteinExistence type="inferred from homology"/>
<dbReference type="PANTHER" id="PTHR33375:SF1">
    <property type="entry name" value="CHROMOSOME-PARTITIONING PROTEIN PARB-RELATED"/>
    <property type="match status" value="1"/>
</dbReference>
<dbReference type="RefSeq" id="WP_154467443.1">
    <property type="nucleotide sequence ID" value="NZ_JAXFEN010000076.1"/>
</dbReference>
<dbReference type="InterPro" id="IPR050336">
    <property type="entry name" value="Chromosome_partition/occlusion"/>
</dbReference>
<organism evidence="7 8">
    <name type="scientific">Eisenbergiella porci</name>
    <dbReference type="NCBI Taxonomy" id="2652274"/>
    <lineage>
        <taxon>Bacteria</taxon>
        <taxon>Bacillati</taxon>
        <taxon>Bacillota</taxon>
        <taxon>Clostridia</taxon>
        <taxon>Lachnospirales</taxon>
        <taxon>Lachnospiraceae</taxon>
        <taxon>Eisenbergiella</taxon>
    </lineage>
</organism>
<feature type="compositionally biased region" description="Basic and acidic residues" evidence="5">
    <location>
        <begin position="22"/>
        <end position="37"/>
    </location>
</feature>
<dbReference type="Pfam" id="PF02195">
    <property type="entry name" value="ParB_N"/>
    <property type="match status" value="1"/>
</dbReference>
<dbReference type="InterPro" id="IPR003115">
    <property type="entry name" value="ParB_N"/>
</dbReference>
<evidence type="ECO:0000256" key="2">
    <source>
        <dbReference type="ARBA" id="ARBA00006295"/>
    </source>
</evidence>
<name>A0A6N7W769_9FIRM</name>
<reference evidence="7 8" key="1">
    <citation type="submission" date="2019-08" db="EMBL/GenBank/DDBJ databases">
        <title>In-depth cultivation of the pig gut microbiome towards novel bacterial diversity and tailored functional studies.</title>
        <authorList>
            <person name="Wylensek D."/>
            <person name="Hitch T.C.A."/>
            <person name="Clavel T."/>
        </authorList>
    </citation>
    <scope>NUCLEOTIDE SEQUENCE [LARGE SCALE GENOMIC DNA]</scope>
    <source>
        <strain evidence="7 8">WCA-389-WT-23B</strain>
    </source>
</reference>
<dbReference type="GO" id="GO:0005694">
    <property type="term" value="C:chromosome"/>
    <property type="evidence" value="ECO:0007669"/>
    <property type="project" value="TreeGrafter"/>
</dbReference>
<feature type="domain" description="ParB-like N-terminal" evidence="6">
    <location>
        <begin position="40"/>
        <end position="129"/>
    </location>
</feature>
<evidence type="ECO:0000259" key="6">
    <source>
        <dbReference type="SMART" id="SM00470"/>
    </source>
</evidence>
<dbReference type="GO" id="GO:0045881">
    <property type="term" value="P:positive regulation of sporulation resulting in formation of a cellular spore"/>
    <property type="evidence" value="ECO:0007669"/>
    <property type="project" value="TreeGrafter"/>
</dbReference>
<dbReference type="CDD" id="cd16393">
    <property type="entry name" value="SPO0J_N"/>
    <property type="match status" value="1"/>
</dbReference>
<dbReference type="GO" id="GO:0003677">
    <property type="term" value="F:DNA binding"/>
    <property type="evidence" value="ECO:0007669"/>
    <property type="project" value="UniProtKB-KW"/>
</dbReference>
<dbReference type="SMART" id="SM00470">
    <property type="entry name" value="ParB"/>
    <property type="match status" value="1"/>
</dbReference>
<dbReference type="FunFam" id="3.90.1530.30:FF:000001">
    <property type="entry name" value="Chromosome partitioning protein ParB"/>
    <property type="match status" value="1"/>
</dbReference>
<dbReference type="InterPro" id="IPR004437">
    <property type="entry name" value="ParB/RepB/Spo0J"/>
</dbReference>
<dbReference type="Pfam" id="PF17762">
    <property type="entry name" value="HTH_ParB"/>
    <property type="match status" value="1"/>
</dbReference>
<dbReference type="InterPro" id="IPR041468">
    <property type="entry name" value="HTH_ParB/Spo0J"/>
</dbReference>
<gene>
    <name evidence="7" type="ORF">FYJ45_23370</name>
</gene>
<dbReference type="NCBIfam" id="TIGR00180">
    <property type="entry name" value="parB_part"/>
    <property type="match status" value="1"/>
</dbReference>
<dbReference type="FunFam" id="1.10.10.2830:FF:000001">
    <property type="entry name" value="Chromosome partitioning protein ParB"/>
    <property type="match status" value="1"/>
</dbReference>
<comment type="subcellular location">
    <subcellularLocation>
        <location evidence="1">Cytoplasm</location>
        <location evidence="1">Nucleoid</location>
    </subcellularLocation>
</comment>
<evidence type="ECO:0000256" key="1">
    <source>
        <dbReference type="ARBA" id="ARBA00004453"/>
    </source>
</evidence>
<keyword evidence="4" id="KW-0238">DNA-binding</keyword>
<dbReference type="InterPro" id="IPR057240">
    <property type="entry name" value="ParB_dimer_C"/>
</dbReference>
<evidence type="ECO:0000256" key="4">
    <source>
        <dbReference type="ARBA" id="ARBA00023125"/>
    </source>
</evidence>
<accession>A0A6N7W769</accession>
<keyword evidence="8" id="KW-1185">Reference proteome</keyword>
<evidence type="ECO:0000313" key="7">
    <source>
        <dbReference type="EMBL" id="MSS91069.1"/>
    </source>
</evidence>
<feature type="region of interest" description="Disordered" evidence="5">
    <location>
        <begin position="22"/>
        <end position="42"/>
    </location>
</feature>
<comment type="similarity">
    <text evidence="2">Belongs to the ParB family.</text>
</comment>
<keyword evidence="3" id="KW-0159">Chromosome partition</keyword>
<dbReference type="Proteomes" id="UP000436047">
    <property type="component" value="Unassembled WGS sequence"/>
</dbReference>
<protein>
    <submittedName>
        <fullName evidence="7">ParB/RepB/Spo0J family partition protein</fullName>
    </submittedName>
</protein>
<dbReference type="SUPFAM" id="SSF109709">
    <property type="entry name" value="KorB DNA-binding domain-like"/>
    <property type="match status" value="1"/>
</dbReference>
<dbReference type="GO" id="GO:0007059">
    <property type="term" value="P:chromosome segregation"/>
    <property type="evidence" value="ECO:0007669"/>
    <property type="project" value="UniProtKB-KW"/>
</dbReference>
<dbReference type="GO" id="GO:0009295">
    <property type="term" value="C:nucleoid"/>
    <property type="evidence" value="ECO:0007669"/>
    <property type="project" value="UniProtKB-SubCell"/>
</dbReference>